<comment type="caution">
    <text evidence="1">The sequence shown here is derived from an EMBL/GenBank/DDBJ whole genome shotgun (WGS) entry which is preliminary data.</text>
</comment>
<dbReference type="AlphaFoldDB" id="A0AAQ4EPC2"/>
<protein>
    <submittedName>
        <fullName evidence="1">Uncharacterized protein</fullName>
    </submittedName>
</protein>
<sequence length="116" mass="12970">MAADSASSLRKQPPVTVKGVFEHPRYEEVMDSYANCMRWMQGQAYQLRGFVDGSYERSEQRDVELVSVNSPAFNDEAGLALPADVELFNRALKSSVAAQAAWAKLGPHARCMHMYK</sequence>
<reference evidence="1 2" key="1">
    <citation type="journal article" date="2023" name="Arcadia Sci">
        <title>De novo assembly of a long-read Amblyomma americanum tick genome.</title>
        <authorList>
            <person name="Chou S."/>
            <person name="Poskanzer K.E."/>
            <person name="Rollins M."/>
            <person name="Thuy-Boun P.S."/>
        </authorList>
    </citation>
    <scope>NUCLEOTIDE SEQUENCE [LARGE SCALE GENOMIC DNA]</scope>
    <source>
        <strain evidence="1">F_SG_1</strain>
        <tissue evidence="1">Salivary glands</tissue>
    </source>
</reference>
<evidence type="ECO:0000313" key="1">
    <source>
        <dbReference type="EMBL" id="KAK8776541.1"/>
    </source>
</evidence>
<dbReference type="Proteomes" id="UP001321473">
    <property type="component" value="Unassembled WGS sequence"/>
</dbReference>
<accession>A0AAQ4EPC2</accession>
<name>A0AAQ4EPC2_AMBAM</name>
<dbReference type="SUPFAM" id="SSF53720">
    <property type="entry name" value="ALDH-like"/>
    <property type="match status" value="1"/>
</dbReference>
<keyword evidence="2" id="KW-1185">Reference proteome</keyword>
<dbReference type="EMBL" id="JARKHS020012829">
    <property type="protein sequence ID" value="KAK8776541.1"/>
    <property type="molecule type" value="Genomic_DNA"/>
</dbReference>
<dbReference type="InterPro" id="IPR016161">
    <property type="entry name" value="Ald_DH/histidinol_DH"/>
</dbReference>
<proteinExistence type="predicted"/>
<evidence type="ECO:0000313" key="2">
    <source>
        <dbReference type="Proteomes" id="UP001321473"/>
    </source>
</evidence>
<organism evidence="1 2">
    <name type="scientific">Amblyomma americanum</name>
    <name type="common">Lone star tick</name>
    <dbReference type="NCBI Taxonomy" id="6943"/>
    <lineage>
        <taxon>Eukaryota</taxon>
        <taxon>Metazoa</taxon>
        <taxon>Ecdysozoa</taxon>
        <taxon>Arthropoda</taxon>
        <taxon>Chelicerata</taxon>
        <taxon>Arachnida</taxon>
        <taxon>Acari</taxon>
        <taxon>Parasitiformes</taxon>
        <taxon>Ixodida</taxon>
        <taxon>Ixodoidea</taxon>
        <taxon>Ixodidae</taxon>
        <taxon>Amblyomminae</taxon>
        <taxon>Amblyomma</taxon>
    </lineage>
</organism>
<dbReference type="GO" id="GO:0016491">
    <property type="term" value="F:oxidoreductase activity"/>
    <property type="evidence" value="ECO:0007669"/>
    <property type="project" value="InterPro"/>
</dbReference>
<gene>
    <name evidence="1" type="ORF">V5799_030115</name>
</gene>